<dbReference type="Pfam" id="PF14269">
    <property type="entry name" value="Arylsulfotran_2"/>
    <property type="match status" value="1"/>
</dbReference>
<organism evidence="1 2">
    <name type="scientific">Teratosphaeria destructans</name>
    <dbReference type="NCBI Taxonomy" id="418781"/>
    <lineage>
        <taxon>Eukaryota</taxon>
        <taxon>Fungi</taxon>
        <taxon>Dikarya</taxon>
        <taxon>Ascomycota</taxon>
        <taxon>Pezizomycotina</taxon>
        <taxon>Dothideomycetes</taxon>
        <taxon>Dothideomycetidae</taxon>
        <taxon>Mycosphaerellales</taxon>
        <taxon>Teratosphaeriaceae</taxon>
        <taxon>Teratosphaeria</taxon>
    </lineage>
</organism>
<evidence type="ECO:0000313" key="1">
    <source>
        <dbReference type="EMBL" id="KAH9825721.1"/>
    </source>
</evidence>
<gene>
    <name evidence="1" type="ORF">Tdes44962_MAKER00651</name>
</gene>
<dbReference type="InterPro" id="IPR053143">
    <property type="entry name" value="Arylsulfate_ST"/>
</dbReference>
<proteinExistence type="predicted"/>
<reference evidence="1 2" key="2">
    <citation type="journal article" date="2021" name="Curr. Genet.">
        <title>Genetic response to nitrogen starvation in the aggressive Eucalyptus foliar pathogen Teratosphaeria destructans.</title>
        <authorList>
            <person name="Havenga M."/>
            <person name="Wingfield B.D."/>
            <person name="Wingfield M.J."/>
            <person name="Dreyer L.L."/>
            <person name="Roets F."/>
            <person name="Aylward J."/>
        </authorList>
    </citation>
    <scope>NUCLEOTIDE SEQUENCE [LARGE SCALE GENOMIC DNA]</scope>
    <source>
        <strain evidence="1">CMW44962</strain>
    </source>
</reference>
<dbReference type="Proteomes" id="UP001138500">
    <property type="component" value="Unassembled WGS sequence"/>
</dbReference>
<keyword evidence="2" id="KW-1185">Reference proteome</keyword>
<dbReference type="InterPro" id="IPR039535">
    <property type="entry name" value="ASST-like"/>
</dbReference>
<evidence type="ECO:0000313" key="2">
    <source>
        <dbReference type="Proteomes" id="UP001138500"/>
    </source>
</evidence>
<feature type="non-terminal residue" evidence="1">
    <location>
        <position position="1"/>
    </location>
</feature>
<sequence length="731" mass="82115">CSYGVPKKPEGAASLSRRVANTSHIHALATGTRGSLLTIHCAPPMASQIALLLLLLGPLLATCLSARRPPESAAHARFTAPASPPPYNEAIDNGTFGYYPIRTYTTDHRLHSPETNFLQYDDRCDDGLYTFITPRGWSLSDPGPMIVDGHGELVWTEHTENGFGGQAYDLMVQQYRGEPVLTFWLGDDRIRGHGSGKYYVLNASYHLIKEVEAAGGLAADLHEFLITPQGTALMTMYQMVPHDVTEFREFDPRNPDDHDPNWMWDCLFQEVDLETGALVFEWRASDHVPLDDTYHGIGPGGTKNDPFDWFHINSIQKDELGNYLISARYTHSITYIDGRTGDIIWTLGGKRNNFMDRSDGYALNFAWQHDARFWSTDTFPNMYAPPAEQPGSTTRLLTLFDNAAEDQHYEYGLTYSRGLLLEITYPTPQPSSRPETGWHRRREEDFLDEALDEALFREYSDPGRNLAKLRAINGTSPEYTVRVIKSYENPNHVRSSSQGSVQVLPATHGGRDPKILVGYGLNAVWTEFAADGTILCDVHYGAETSWERGDIQSYRTYKFPWVGRPLHPPRVDISDDDVEVYVSWNGATDVVDWILQCSDEEDGDEQSWADVIRVGKKGFETAIPVPPMIETRFMRVIALGEAGQRLKHGTSDIIDRGVMATYFPTLNQHLPEGLAHMSPLKMLLVLASASSGMFILYEMYRRFLQWRRGGGAGSPLRWKNGYRLLGDGGMA</sequence>
<protein>
    <submittedName>
        <fullName evidence="1">Arylsulfotransferase (ASST)</fullName>
    </submittedName>
</protein>
<reference evidence="1 2" key="1">
    <citation type="journal article" date="2018" name="IMA Fungus">
        <title>IMA Genome-F 10: Nine draft genome sequences of Claviceps purpurea s.lat., including C. arundinis, C. humidiphila, and C. cf. spartinae, pseudomolecules for the pitch canker pathogen Fusarium circinatum, draft genome of Davidsoniella eucalypti, Grosmannia galeiformis, Quambalaria eucalypti, and Teratosphaeria destructans.</title>
        <authorList>
            <person name="Wingfield B.D."/>
            <person name="Liu M."/>
            <person name="Nguyen H.D."/>
            <person name="Lane F.A."/>
            <person name="Morgan S.W."/>
            <person name="De Vos L."/>
            <person name="Wilken P.M."/>
            <person name="Duong T.A."/>
            <person name="Aylward J."/>
            <person name="Coetzee M.P."/>
            <person name="Dadej K."/>
            <person name="De Beer Z.W."/>
            <person name="Findlay W."/>
            <person name="Havenga M."/>
            <person name="Kolarik M."/>
            <person name="Menzies J.G."/>
            <person name="Naidoo K."/>
            <person name="Pochopski O."/>
            <person name="Shoukouhi P."/>
            <person name="Santana Q.C."/>
            <person name="Seifert K.A."/>
            <person name="Soal N."/>
            <person name="Steenkamp E.T."/>
            <person name="Tatham C.T."/>
            <person name="van der Nest M.A."/>
            <person name="Wingfield M.J."/>
        </authorList>
    </citation>
    <scope>NUCLEOTIDE SEQUENCE [LARGE SCALE GENOMIC DNA]</scope>
    <source>
        <strain evidence="1">CMW44962</strain>
    </source>
</reference>
<dbReference type="PANTHER" id="PTHR35340">
    <property type="entry name" value="PQQ ENZYME REPEAT PROTEIN-RELATED"/>
    <property type="match status" value="1"/>
</dbReference>
<dbReference type="AlphaFoldDB" id="A0A9W7SN94"/>
<dbReference type="OrthoDB" id="5427350at2759"/>
<dbReference type="PANTHER" id="PTHR35340:SF5">
    <property type="entry name" value="ASST-DOMAIN-CONTAINING PROTEIN"/>
    <property type="match status" value="1"/>
</dbReference>
<dbReference type="EMBL" id="RIBY02002089">
    <property type="protein sequence ID" value="KAH9825721.1"/>
    <property type="molecule type" value="Genomic_DNA"/>
</dbReference>
<name>A0A9W7SN94_9PEZI</name>
<accession>A0A9W7SN94</accession>
<comment type="caution">
    <text evidence="1">The sequence shown here is derived from an EMBL/GenBank/DDBJ whole genome shotgun (WGS) entry which is preliminary data.</text>
</comment>